<dbReference type="SUPFAM" id="SSF158472">
    <property type="entry name" value="HAMP domain-like"/>
    <property type="match status" value="1"/>
</dbReference>
<evidence type="ECO:0000259" key="1">
    <source>
        <dbReference type="PROSITE" id="PS50883"/>
    </source>
</evidence>
<feature type="domain" description="HAMP" evidence="2">
    <location>
        <begin position="300"/>
        <end position="352"/>
    </location>
</feature>
<accession>A0AAW3ZL23</accession>
<dbReference type="Pfam" id="PF00563">
    <property type="entry name" value="EAL"/>
    <property type="match status" value="1"/>
</dbReference>
<dbReference type="GO" id="GO:0007165">
    <property type="term" value="P:signal transduction"/>
    <property type="evidence" value="ECO:0007669"/>
    <property type="project" value="InterPro"/>
</dbReference>
<dbReference type="PROSITE" id="PS50887">
    <property type="entry name" value="GGDEF"/>
    <property type="match status" value="1"/>
</dbReference>
<dbReference type="Pfam" id="PF00672">
    <property type="entry name" value="HAMP"/>
    <property type="match status" value="1"/>
</dbReference>
<dbReference type="PROSITE" id="PS50883">
    <property type="entry name" value="EAL"/>
    <property type="match status" value="1"/>
</dbReference>
<dbReference type="PANTHER" id="PTHR33121:SF71">
    <property type="entry name" value="OXYGEN SENSOR PROTEIN DOSP"/>
    <property type="match status" value="1"/>
</dbReference>
<dbReference type="Pfam" id="PF14827">
    <property type="entry name" value="dCache_3"/>
    <property type="match status" value="1"/>
</dbReference>
<dbReference type="InterPro" id="IPR001633">
    <property type="entry name" value="EAL_dom"/>
</dbReference>
<dbReference type="NCBIfam" id="TIGR00254">
    <property type="entry name" value="GGDEF"/>
    <property type="match status" value="1"/>
</dbReference>
<dbReference type="PANTHER" id="PTHR33121">
    <property type="entry name" value="CYCLIC DI-GMP PHOSPHODIESTERASE PDEF"/>
    <property type="match status" value="1"/>
</dbReference>
<feature type="domain" description="EAL" evidence="1">
    <location>
        <begin position="529"/>
        <end position="782"/>
    </location>
</feature>
<dbReference type="PROSITE" id="PS50885">
    <property type="entry name" value="HAMP"/>
    <property type="match status" value="1"/>
</dbReference>
<dbReference type="SUPFAM" id="SSF55073">
    <property type="entry name" value="Nucleotide cyclase"/>
    <property type="match status" value="1"/>
</dbReference>
<dbReference type="CDD" id="cd06225">
    <property type="entry name" value="HAMP"/>
    <property type="match status" value="1"/>
</dbReference>
<proteinExistence type="predicted"/>
<sequence>MASSRVVRLRFGTKVLLLIVSLIGAMLLIDTVAMRLAVRTVVDEQSAARLEVGARVWRSLRENRSRQMLEQVAVFSEDFGFKEAVATRDLPTLQSVLHNASLRLDLPHALLLSVEGEPIASLDIALDALNRQRLPALLQRARTQGSASGVVVIADRPISFALVPVFAPHQVAWLAMGSEFGGADIAELAGLTGLEAVIALHGDGGWQLIDADGQRQAMPTELIDALQGGGQRIELPAFTEAHDPSLALRVSEPEFSPLYLLISAPTATLISPFQQLQQRALVWTSAVTVLALLVASLFGRVLQQRVRRLADAAEQVRAGRYDQPLALSGNDELRELADAFNLMQASISEREKQIVFSSGHDGLTRLPNRERAISLLDRRLAEQRGSGRSALLMVIEVRRFRDINDLFGYAFGDRALVELANRLRAQARDTDPLARLGGDEFMLSLWGLGAEQTARRIKQVSDALAEPFLIDQVPLSLDFNFGVVDIGQDEVVDASTLLRRADVAMNEAKLSGEGLMVYEAGLDERHQRQLQLIRHMAEGLSQGEFFLQFQPKVNLADDQVSFAEALLRWKHPQLGPIPPDEFIALAERSDLIGQISRWVVEQAVAQVARWSAQGVDCGLALNLSAHDVVDPALPGIITDTLRRHRVSPQKIILEITESAVMRDLNAALSNLDALRRAGLTLSIDDFGTGHSSLAQLKRLPVDELKIDRSFVLSLMPGTEDERIVDSVLRLAHALGLRVVAEGVESAEGLDVLRRLGCEVVQGYYFSRPLAADDFVRWWQQRRTVPAKDSAA</sequence>
<dbReference type="SMART" id="SM00052">
    <property type="entry name" value="EAL"/>
    <property type="match status" value="1"/>
</dbReference>
<evidence type="ECO:0000313" key="4">
    <source>
        <dbReference type="EMBL" id="MBD8525767.1"/>
    </source>
</evidence>
<comment type="caution">
    <text evidence="4">The sequence shown here is derived from an EMBL/GenBank/DDBJ whole genome shotgun (WGS) entry which is preliminary data.</text>
</comment>
<dbReference type="EMBL" id="JACYTR010000012">
    <property type="protein sequence ID" value="MBD8525767.1"/>
    <property type="molecule type" value="Genomic_DNA"/>
</dbReference>
<evidence type="ECO:0000259" key="2">
    <source>
        <dbReference type="PROSITE" id="PS50885"/>
    </source>
</evidence>
<dbReference type="Pfam" id="PF00990">
    <property type="entry name" value="GGDEF"/>
    <property type="match status" value="1"/>
</dbReference>
<dbReference type="RefSeq" id="WP_192029139.1">
    <property type="nucleotide sequence ID" value="NZ_JACYTR010000012.1"/>
</dbReference>
<dbReference type="SMART" id="SM00304">
    <property type="entry name" value="HAMP"/>
    <property type="match status" value="1"/>
</dbReference>
<reference evidence="4 5" key="1">
    <citation type="submission" date="2020-09" db="EMBL/GenBank/DDBJ databases">
        <title>Pseudoxanthomonas sp. CAU 1598 isolated from sand of Yaerae Beach.</title>
        <authorList>
            <person name="Kim W."/>
        </authorList>
    </citation>
    <scope>NUCLEOTIDE SEQUENCE [LARGE SCALE GENOMIC DNA]</scope>
    <source>
        <strain evidence="4 5">CAU 1598</strain>
    </source>
</reference>
<organism evidence="4 5">
    <name type="scientific">Pseudomarimonas arenosa</name>
    <dbReference type="NCBI Taxonomy" id="2774145"/>
    <lineage>
        <taxon>Bacteria</taxon>
        <taxon>Pseudomonadati</taxon>
        <taxon>Pseudomonadota</taxon>
        <taxon>Gammaproteobacteria</taxon>
        <taxon>Lysobacterales</taxon>
        <taxon>Lysobacteraceae</taxon>
        <taxon>Pseudomarimonas</taxon>
    </lineage>
</organism>
<dbReference type="SUPFAM" id="SSF141868">
    <property type="entry name" value="EAL domain-like"/>
    <property type="match status" value="1"/>
</dbReference>
<dbReference type="CDD" id="cd01949">
    <property type="entry name" value="GGDEF"/>
    <property type="match status" value="1"/>
</dbReference>
<gene>
    <name evidence="4" type="ORF">IFO71_08420</name>
</gene>
<dbReference type="InterPro" id="IPR029150">
    <property type="entry name" value="dCache_3"/>
</dbReference>
<dbReference type="InterPro" id="IPR035919">
    <property type="entry name" value="EAL_sf"/>
</dbReference>
<evidence type="ECO:0000259" key="3">
    <source>
        <dbReference type="PROSITE" id="PS50887"/>
    </source>
</evidence>
<dbReference type="InterPro" id="IPR029787">
    <property type="entry name" value="Nucleotide_cyclase"/>
</dbReference>
<keyword evidence="5" id="KW-1185">Reference proteome</keyword>
<dbReference type="CDD" id="cd01948">
    <property type="entry name" value="EAL"/>
    <property type="match status" value="1"/>
</dbReference>
<dbReference type="Gene3D" id="6.10.340.10">
    <property type="match status" value="1"/>
</dbReference>
<dbReference type="GO" id="GO:0016020">
    <property type="term" value="C:membrane"/>
    <property type="evidence" value="ECO:0007669"/>
    <property type="project" value="InterPro"/>
</dbReference>
<evidence type="ECO:0000313" key="5">
    <source>
        <dbReference type="Proteomes" id="UP000613768"/>
    </source>
</evidence>
<dbReference type="InterPro" id="IPR003660">
    <property type="entry name" value="HAMP_dom"/>
</dbReference>
<feature type="domain" description="GGDEF" evidence="3">
    <location>
        <begin position="388"/>
        <end position="521"/>
    </location>
</feature>
<dbReference type="InterPro" id="IPR050706">
    <property type="entry name" value="Cyclic-di-GMP_PDE-like"/>
</dbReference>
<dbReference type="Gene3D" id="3.30.70.270">
    <property type="match status" value="1"/>
</dbReference>
<dbReference type="InterPro" id="IPR000160">
    <property type="entry name" value="GGDEF_dom"/>
</dbReference>
<dbReference type="AlphaFoldDB" id="A0AAW3ZL23"/>
<name>A0AAW3ZL23_9GAMM</name>
<dbReference type="Gene3D" id="3.20.20.450">
    <property type="entry name" value="EAL domain"/>
    <property type="match status" value="1"/>
</dbReference>
<protein>
    <submittedName>
        <fullName evidence="4">EAL domain-containing protein</fullName>
    </submittedName>
</protein>
<dbReference type="Proteomes" id="UP000613768">
    <property type="component" value="Unassembled WGS sequence"/>
</dbReference>
<dbReference type="GO" id="GO:0071111">
    <property type="term" value="F:cyclic-guanylate-specific phosphodiesterase activity"/>
    <property type="evidence" value="ECO:0007669"/>
    <property type="project" value="InterPro"/>
</dbReference>
<dbReference type="InterPro" id="IPR043128">
    <property type="entry name" value="Rev_trsase/Diguanyl_cyclase"/>
</dbReference>
<dbReference type="SMART" id="SM00267">
    <property type="entry name" value="GGDEF"/>
    <property type="match status" value="1"/>
</dbReference>